<evidence type="ECO:0000256" key="7">
    <source>
        <dbReference type="SAM" id="SignalP"/>
    </source>
</evidence>
<dbReference type="PROSITE" id="PS52035">
    <property type="entry name" value="PEPTIDASE_M14"/>
    <property type="match status" value="1"/>
</dbReference>
<sequence>MYKCSTMSSFMRLLPLWARAVSALSFPIGTPGVAWGAAEREAWLSSRVVRRSYSDEVLSKLDALHEQFDVRQYGALSHDAERYPLYAVLSRRWSPTKPSVLITGGVHGYETSGVQGAILFLQSKAHTYSDKFNLVVVPCVSPWGYETIQRWNAQAVDPNRSFNPDGEVVQGRSFNPEPATEESSFLIRMLSSLNVSQWTCHIDLHETTDTDATEFMPAKAARDGEQYVAEEIPDGFYLVSDITNPQPEWHAHIIDAVRKVTHIAPADVNGRIIGEPVVQDGVIAIPSPKSIGLCAGVTNAIYATTTEVYPDSMKTDADQCNLAQVAAIEASLDYIINRESTWRQAKGEL</sequence>
<proteinExistence type="inferred from homology"/>
<comment type="caution">
    <text evidence="6">Lacks conserved residue(s) required for the propagation of feature annotation.</text>
</comment>
<keyword evidence="10" id="KW-1185">Reference proteome</keyword>
<reference evidence="9 10" key="1">
    <citation type="journal article" date="2024" name="Science">
        <title>Giant polyketide synthase enzymes in the biosynthesis of giant marine polyether toxins.</title>
        <authorList>
            <person name="Fallon T.R."/>
            <person name="Shende V.V."/>
            <person name="Wierzbicki I.H."/>
            <person name="Pendleton A.L."/>
            <person name="Watervoot N.F."/>
            <person name="Auber R.P."/>
            <person name="Gonzalez D.J."/>
            <person name="Wisecaver J.H."/>
            <person name="Moore B.S."/>
        </authorList>
    </citation>
    <scope>NUCLEOTIDE SEQUENCE [LARGE SCALE GENOMIC DNA]</scope>
    <source>
        <strain evidence="9 10">12B1</strain>
    </source>
</reference>
<keyword evidence="4" id="KW-0378">Hydrolase</keyword>
<protein>
    <recommendedName>
        <fullName evidence="8">Peptidase M14 domain-containing protein</fullName>
    </recommendedName>
</protein>
<evidence type="ECO:0000256" key="2">
    <source>
        <dbReference type="ARBA" id="ARBA00005988"/>
    </source>
</evidence>
<evidence type="ECO:0000256" key="4">
    <source>
        <dbReference type="ARBA" id="ARBA00022801"/>
    </source>
</evidence>
<evidence type="ECO:0000313" key="9">
    <source>
        <dbReference type="EMBL" id="KAL1514983.1"/>
    </source>
</evidence>
<comment type="caution">
    <text evidence="9">The sequence shown here is derived from an EMBL/GenBank/DDBJ whole genome shotgun (WGS) entry which is preliminary data.</text>
</comment>
<evidence type="ECO:0000256" key="3">
    <source>
        <dbReference type="ARBA" id="ARBA00022723"/>
    </source>
</evidence>
<dbReference type="InterPro" id="IPR055438">
    <property type="entry name" value="AstE_AspA_cat"/>
</dbReference>
<dbReference type="AlphaFoldDB" id="A0AB34J8Q1"/>
<feature type="domain" description="Peptidase M14" evidence="8">
    <location>
        <begin position="49"/>
        <end position="349"/>
    </location>
</feature>
<evidence type="ECO:0000256" key="5">
    <source>
        <dbReference type="ARBA" id="ARBA00022833"/>
    </source>
</evidence>
<name>A0AB34J8Q1_PRYPA</name>
<keyword evidence="5" id="KW-0862">Zinc</keyword>
<dbReference type="InterPro" id="IPR000834">
    <property type="entry name" value="Peptidase_M14"/>
</dbReference>
<dbReference type="GO" id="GO:0006508">
    <property type="term" value="P:proteolysis"/>
    <property type="evidence" value="ECO:0007669"/>
    <property type="project" value="InterPro"/>
</dbReference>
<evidence type="ECO:0000256" key="1">
    <source>
        <dbReference type="ARBA" id="ARBA00001947"/>
    </source>
</evidence>
<dbReference type="Gene3D" id="3.40.630.10">
    <property type="entry name" value="Zn peptidases"/>
    <property type="match status" value="1"/>
</dbReference>
<dbReference type="EMBL" id="JBGBPQ010000012">
    <property type="protein sequence ID" value="KAL1514983.1"/>
    <property type="molecule type" value="Genomic_DNA"/>
</dbReference>
<dbReference type="Pfam" id="PF24827">
    <property type="entry name" value="AstE_AspA_cat"/>
    <property type="match status" value="1"/>
</dbReference>
<evidence type="ECO:0000313" key="10">
    <source>
        <dbReference type="Proteomes" id="UP001515480"/>
    </source>
</evidence>
<evidence type="ECO:0000259" key="8">
    <source>
        <dbReference type="PROSITE" id="PS52035"/>
    </source>
</evidence>
<evidence type="ECO:0000256" key="6">
    <source>
        <dbReference type="PROSITE-ProRule" id="PRU01379"/>
    </source>
</evidence>
<dbReference type="CDD" id="cd06231">
    <property type="entry name" value="M14_REP34-like"/>
    <property type="match status" value="1"/>
</dbReference>
<accession>A0AB34J8Q1</accession>
<dbReference type="GO" id="GO:0016788">
    <property type="term" value="F:hydrolase activity, acting on ester bonds"/>
    <property type="evidence" value="ECO:0007669"/>
    <property type="project" value="InterPro"/>
</dbReference>
<dbReference type="SUPFAM" id="SSF53187">
    <property type="entry name" value="Zn-dependent exopeptidases"/>
    <property type="match status" value="1"/>
</dbReference>
<keyword evidence="7" id="KW-0732">Signal</keyword>
<comment type="cofactor">
    <cofactor evidence="1">
        <name>Zn(2+)</name>
        <dbReference type="ChEBI" id="CHEBI:29105"/>
    </cofactor>
</comment>
<organism evidence="9 10">
    <name type="scientific">Prymnesium parvum</name>
    <name type="common">Toxic golden alga</name>
    <dbReference type="NCBI Taxonomy" id="97485"/>
    <lineage>
        <taxon>Eukaryota</taxon>
        <taxon>Haptista</taxon>
        <taxon>Haptophyta</taxon>
        <taxon>Prymnesiophyceae</taxon>
        <taxon>Prymnesiales</taxon>
        <taxon>Prymnesiaceae</taxon>
        <taxon>Prymnesium</taxon>
    </lineage>
</organism>
<feature type="chain" id="PRO_5044245724" description="Peptidase M14 domain-containing protein" evidence="7">
    <location>
        <begin position="24"/>
        <end position="349"/>
    </location>
</feature>
<dbReference type="GO" id="GO:0004181">
    <property type="term" value="F:metallocarboxypeptidase activity"/>
    <property type="evidence" value="ECO:0007669"/>
    <property type="project" value="InterPro"/>
</dbReference>
<comment type="similarity">
    <text evidence="2 6">Belongs to the peptidase M14 family.</text>
</comment>
<gene>
    <name evidence="9" type="ORF">AB1Y20_004058</name>
</gene>
<dbReference type="GO" id="GO:0008270">
    <property type="term" value="F:zinc ion binding"/>
    <property type="evidence" value="ECO:0007669"/>
    <property type="project" value="InterPro"/>
</dbReference>
<dbReference type="Proteomes" id="UP001515480">
    <property type="component" value="Unassembled WGS sequence"/>
</dbReference>
<feature type="signal peptide" evidence="7">
    <location>
        <begin position="1"/>
        <end position="23"/>
    </location>
</feature>
<keyword evidence="3" id="KW-0479">Metal-binding</keyword>